<feature type="transmembrane region" description="Helical" evidence="1">
    <location>
        <begin position="48"/>
        <end position="65"/>
    </location>
</feature>
<evidence type="ECO:0000256" key="1">
    <source>
        <dbReference type="SAM" id="Phobius"/>
    </source>
</evidence>
<protein>
    <recommendedName>
        <fullName evidence="4">DUF1097 domain-containing protein</fullName>
    </recommendedName>
</protein>
<feature type="transmembrane region" description="Helical" evidence="1">
    <location>
        <begin position="15"/>
        <end position="36"/>
    </location>
</feature>
<feature type="transmembrane region" description="Helical" evidence="1">
    <location>
        <begin position="71"/>
        <end position="94"/>
    </location>
</feature>
<comment type="caution">
    <text evidence="2">The sequence shown here is derived from an EMBL/GenBank/DDBJ whole genome shotgun (WGS) entry which is preliminary data.</text>
</comment>
<accession>A0ABQ1L7B5</accession>
<dbReference type="RefSeq" id="WP_188459946.1">
    <property type="nucleotide sequence ID" value="NZ_BAABHU010000001.1"/>
</dbReference>
<evidence type="ECO:0000313" key="2">
    <source>
        <dbReference type="EMBL" id="GGC20529.1"/>
    </source>
</evidence>
<gene>
    <name evidence="2" type="ORF">GCM10011506_02060</name>
</gene>
<organism evidence="2 3">
    <name type="scientific">Marivirga lumbricoides</name>
    <dbReference type="NCBI Taxonomy" id="1046115"/>
    <lineage>
        <taxon>Bacteria</taxon>
        <taxon>Pseudomonadati</taxon>
        <taxon>Bacteroidota</taxon>
        <taxon>Cytophagia</taxon>
        <taxon>Cytophagales</taxon>
        <taxon>Marivirgaceae</taxon>
        <taxon>Marivirga</taxon>
    </lineage>
</organism>
<dbReference type="EMBL" id="BMEC01000001">
    <property type="protein sequence ID" value="GGC20529.1"/>
    <property type="molecule type" value="Genomic_DNA"/>
</dbReference>
<sequence>MTNLKQALSLGCTGALAIFIAFYFALPPWVLFIAWVSYHLFGTNLKTAFTILIQQLFGILIAMLIQYTGAWLSAFIGAFGFPLAVFIAMIGVFYISKLKRLNTIPAYFLGLITWFSSGFEIAVQSLFILILSLVPGYCIAALDTFLHNKLAAKK</sequence>
<reference evidence="3" key="1">
    <citation type="journal article" date="2019" name="Int. J. Syst. Evol. Microbiol.">
        <title>The Global Catalogue of Microorganisms (GCM) 10K type strain sequencing project: providing services to taxonomists for standard genome sequencing and annotation.</title>
        <authorList>
            <consortium name="The Broad Institute Genomics Platform"/>
            <consortium name="The Broad Institute Genome Sequencing Center for Infectious Disease"/>
            <person name="Wu L."/>
            <person name="Ma J."/>
        </authorList>
    </citation>
    <scope>NUCLEOTIDE SEQUENCE [LARGE SCALE GENOMIC DNA]</scope>
    <source>
        <strain evidence="3">CGMCC 1.10832</strain>
    </source>
</reference>
<proteinExistence type="predicted"/>
<keyword evidence="1" id="KW-1133">Transmembrane helix</keyword>
<keyword evidence="1" id="KW-0472">Membrane</keyword>
<feature type="transmembrane region" description="Helical" evidence="1">
    <location>
        <begin position="101"/>
        <end position="119"/>
    </location>
</feature>
<dbReference type="Proteomes" id="UP000636010">
    <property type="component" value="Unassembled WGS sequence"/>
</dbReference>
<evidence type="ECO:0000313" key="3">
    <source>
        <dbReference type="Proteomes" id="UP000636010"/>
    </source>
</evidence>
<name>A0ABQ1L7B5_9BACT</name>
<dbReference type="InterPro" id="IPR009476">
    <property type="entry name" value="DUF1097"/>
</dbReference>
<keyword evidence="1" id="KW-0812">Transmembrane</keyword>
<evidence type="ECO:0008006" key="4">
    <source>
        <dbReference type="Google" id="ProtNLM"/>
    </source>
</evidence>
<dbReference type="Pfam" id="PF06496">
    <property type="entry name" value="DUF1097"/>
    <property type="match status" value="1"/>
</dbReference>
<feature type="transmembrane region" description="Helical" evidence="1">
    <location>
        <begin position="125"/>
        <end position="146"/>
    </location>
</feature>
<keyword evidence="3" id="KW-1185">Reference proteome</keyword>